<organism evidence="2 3">
    <name type="scientific">Acidiphilium cryptum (strain JF-5)</name>
    <dbReference type="NCBI Taxonomy" id="349163"/>
    <lineage>
        <taxon>Bacteria</taxon>
        <taxon>Pseudomonadati</taxon>
        <taxon>Pseudomonadota</taxon>
        <taxon>Alphaproteobacteria</taxon>
        <taxon>Acetobacterales</taxon>
        <taxon>Acidocellaceae</taxon>
        <taxon>Acidiphilium</taxon>
    </lineage>
</organism>
<evidence type="ECO:0008006" key="4">
    <source>
        <dbReference type="Google" id="ProtNLM"/>
    </source>
</evidence>
<proteinExistence type="predicted"/>
<dbReference type="EMBL" id="CP000697">
    <property type="protein sequence ID" value="ABQ31697.1"/>
    <property type="molecule type" value="Genomic_DNA"/>
</dbReference>
<protein>
    <recommendedName>
        <fullName evidence="4">Outer membrane protein beta-barrel domain-containing protein</fullName>
    </recommendedName>
</protein>
<dbReference type="AlphaFoldDB" id="A5G1G5"/>
<dbReference type="KEGG" id="acr:Acry_2506"/>
<dbReference type="Proteomes" id="UP000000245">
    <property type="component" value="Chromosome"/>
</dbReference>
<feature type="chain" id="PRO_5002681392" description="Outer membrane protein beta-barrel domain-containing protein" evidence="1">
    <location>
        <begin position="28"/>
        <end position="276"/>
    </location>
</feature>
<name>A5G1G5_ACICJ</name>
<dbReference type="HOGENOM" id="CLU_935755_0_0_5"/>
<accession>A5G1G5</accession>
<evidence type="ECO:0000256" key="1">
    <source>
        <dbReference type="SAM" id="SignalP"/>
    </source>
</evidence>
<feature type="signal peptide" evidence="1">
    <location>
        <begin position="1"/>
        <end position="27"/>
    </location>
</feature>
<dbReference type="RefSeq" id="WP_012040105.1">
    <property type="nucleotide sequence ID" value="NC_009484.1"/>
</dbReference>
<keyword evidence="1" id="KW-0732">Signal</keyword>
<keyword evidence="3" id="KW-1185">Reference proteome</keyword>
<sequence>MAAVTRNILCALGLALALARLAPCARAQGVNPAIAAAETRVSLGITATGYSYHEGFDNTSDQESGVLPGFSLGASRLGPALGLPDVYTGVVYDFSGGALGYQGYLQGTSQGLVPYDQSEAARFNHVEVQLGVAVPLSHAVSVLPFIAAGYQSWSRNIGGSGGYGSFYHAALAGFGAKLDYAATGRLVLSASAEGLAVVGGGVSAPALGFSGSFGTSGEEAVRLGADWRLDNVWHVFAGLEMRHFNYAASKPSNGFYEPTSSTFAARGEMGVAFGFP</sequence>
<gene>
    <name evidence="2" type="ordered locus">Acry_2506</name>
</gene>
<evidence type="ECO:0000313" key="2">
    <source>
        <dbReference type="EMBL" id="ABQ31697.1"/>
    </source>
</evidence>
<evidence type="ECO:0000313" key="3">
    <source>
        <dbReference type="Proteomes" id="UP000000245"/>
    </source>
</evidence>
<dbReference type="eggNOG" id="COG3637">
    <property type="taxonomic scope" value="Bacteria"/>
</dbReference>
<dbReference type="STRING" id="349163.Acry_2506"/>
<reference evidence="2 3" key="1">
    <citation type="submission" date="2007-05" db="EMBL/GenBank/DDBJ databases">
        <title>Complete sequence of chromosome of Acidiphilium cryptum JF-5.</title>
        <authorList>
            <consortium name="US DOE Joint Genome Institute"/>
            <person name="Copeland A."/>
            <person name="Lucas S."/>
            <person name="Lapidus A."/>
            <person name="Barry K."/>
            <person name="Detter J.C."/>
            <person name="Glavina del Rio T."/>
            <person name="Hammon N."/>
            <person name="Israni S."/>
            <person name="Dalin E."/>
            <person name="Tice H."/>
            <person name="Pitluck S."/>
            <person name="Sims D."/>
            <person name="Brettin T."/>
            <person name="Bruce D."/>
            <person name="Han C."/>
            <person name="Schmutz J."/>
            <person name="Larimer F."/>
            <person name="Land M."/>
            <person name="Hauser L."/>
            <person name="Kyrpides N."/>
            <person name="Kim E."/>
            <person name="Magnuson T."/>
            <person name="Richardson P."/>
        </authorList>
    </citation>
    <scope>NUCLEOTIDE SEQUENCE [LARGE SCALE GENOMIC DNA]</scope>
    <source>
        <strain evidence="2 3">JF-5</strain>
    </source>
</reference>